<reference evidence="2" key="1">
    <citation type="journal article" date="2020" name="mSystems">
        <title>Genome- and Community-Level Interaction Insights into Carbon Utilization and Element Cycling Functions of Hydrothermarchaeota in Hydrothermal Sediment.</title>
        <authorList>
            <person name="Zhou Z."/>
            <person name="Liu Y."/>
            <person name="Xu W."/>
            <person name="Pan J."/>
            <person name="Luo Z.H."/>
            <person name="Li M."/>
        </authorList>
    </citation>
    <scope>NUCLEOTIDE SEQUENCE [LARGE SCALE GENOMIC DNA]</scope>
    <source>
        <strain evidence="2">SpSt-669</strain>
    </source>
</reference>
<dbReference type="AlphaFoldDB" id="A0A7J3G347"/>
<dbReference type="EMBL" id="DTCM01000012">
    <property type="protein sequence ID" value="HGL40212.1"/>
    <property type="molecule type" value="Genomic_DNA"/>
</dbReference>
<keyword evidence="1" id="KW-0472">Membrane</keyword>
<evidence type="ECO:0000313" key="2">
    <source>
        <dbReference type="EMBL" id="HGL40212.1"/>
    </source>
</evidence>
<comment type="caution">
    <text evidence="2">The sequence shown here is derived from an EMBL/GenBank/DDBJ whole genome shotgun (WGS) entry which is preliminary data.</text>
</comment>
<feature type="transmembrane region" description="Helical" evidence="1">
    <location>
        <begin position="470"/>
        <end position="488"/>
    </location>
</feature>
<name>A0A7J3G347_CALS0</name>
<protein>
    <submittedName>
        <fullName evidence="2">Uncharacterized protein</fullName>
    </submittedName>
</protein>
<proteinExistence type="predicted"/>
<sequence length="505" mass="55730">MNKALYLILIALLAVPSQGQSIEPYWLVGFDGDMMLPLLDRGVLECGVGENVAVKIVGRDGFVTLVSPNGVIENVFARDGERTVLRRFGPGDAGNWTIVADTGQTLTIQVKPPATRPPVQVSVRFEGLFVVLTISTPPNTYALFLEGHGDGEVAAAGSSIEFGLQGFNETRVRVEILRREPPIRYAGLLDGLPYTMQLDPLSVNTIVEGKRINDSMVFSVKLPSNGEQVSGWRKMGLGYHLIRLYTVSDKRLILEREIVVVPEWMKSYVALSRSVREDVWTAANKTFTMLVGDEAGNVWVLHIRPPIAFIRLYDQIHSRYVKNVGVALAGGQAQNLDDWTGLIFANKIEISNYSNNSSYSPSTETNMSLNFNATSLSLPLAVTAGDMVTLNLQLHEAHITLVWPNGTTYRGPSSVIINSAKFTNTSSLLLPVDKYVVRAEKPPSFSSKVFTLTADTTWTIIVLDDPAGVAGFRVSAVLLTALLLYTVFRMRKTFYQAGLFRRERR</sequence>
<organism evidence="2">
    <name type="scientific">Caldiarchaeum subterraneum</name>
    <dbReference type="NCBI Taxonomy" id="311458"/>
    <lineage>
        <taxon>Archaea</taxon>
        <taxon>Nitrososphaerota</taxon>
        <taxon>Candidatus Caldarchaeales</taxon>
        <taxon>Candidatus Caldarchaeaceae</taxon>
        <taxon>Candidatus Caldarchaeum</taxon>
    </lineage>
</organism>
<keyword evidence="1" id="KW-0812">Transmembrane</keyword>
<gene>
    <name evidence="2" type="ORF">ENU43_00875</name>
</gene>
<keyword evidence="1" id="KW-1133">Transmembrane helix</keyword>
<accession>A0A7J3G347</accession>
<evidence type="ECO:0000256" key="1">
    <source>
        <dbReference type="SAM" id="Phobius"/>
    </source>
</evidence>